<keyword evidence="1" id="KW-0812">Transmembrane</keyword>
<evidence type="ECO:0000313" key="3">
    <source>
        <dbReference type="Proteomes" id="UP000053660"/>
    </source>
</evidence>
<dbReference type="EMBL" id="KN613391">
    <property type="protein sequence ID" value="KHJ74780.1"/>
    <property type="molecule type" value="Genomic_DNA"/>
</dbReference>
<feature type="transmembrane region" description="Helical" evidence="1">
    <location>
        <begin position="90"/>
        <end position="110"/>
    </location>
</feature>
<keyword evidence="1" id="KW-1133">Transmembrane helix</keyword>
<name>A0A0B1RUQ7_OESDE</name>
<sequence length="116" mass="13377">MDRIFAPSADFHFSPFPSWITVLNDIRRSASVFRLFSTLRRLPELKRREAAELHRLALLAESLHAMMYRSDLKDLGDFVMRSIYTNVDVMCLNSSILLLFVIVVPVYWSLGRGATL</sequence>
<reference evidence="2 3" key="1">
    <citation type="submission" date="2014-03" db="EMBL/GenBank/DDBJ databases">
        <title>Draft genome of the hookworm Oesophagostomum dentatum.</title>
        <authorList>
            <person name="Mitreva M."/>
        </authorList>
    </citation>
    <scope>NUCLEOTIDE SEQUENCE [LARGE SCALE GENOMIC DNA]</scope>
    <source>
        <strain evidence="2 3">OD-Hann</strain>
    </source>
</reference>
<organism evidence="2 3">
    <name type="scientific">Oesophagostomum dentatum</name>
    <name type="common">Nodular worm</name>
    <dbReference type="NCBI Taxonomy" id="61180"/>
    <lineage>
        <taxon>Eukaryota</taxon>
        <taxon>Metazoa</taxon>
        <taxon>Ecdysozoa</taxon>
        <taxon>Nematoda</taxon>
        <taxon>Chromadorea</taxon>
        <taxon>Rhabditida</taxon>
        <taxon>Rhabditina</taxon>
        <taxon>Rhabditomorpha</taxon>
        <taxon>Strongyloidea</taxon>
        <taxon>Strongylidae</taxon>
        <taxon>Oesophagostomum</taxon>
    </lineage>
</organism>
<proteinExistence type="predicted"/>
<dbReference type="Proteomes" id="UP000053660">
    <property type="component" value="Unassembled WGS sequence"/>
</dbReference>
<dbReference type="AlphaFoldDB" id="A0A0B1RUQ7"/>
<gene>
    <name evidence="2" type="ORF">OESDEN_25604</name>
</gene>
<keyword evidence="1" id="KW-0472">Membrane</keyword>
<protein>
    <submittedName>
        <fullName evidence="2">Uncharacterized protein</fullName>
    </submittedName>
</protein>
<evidence type="ECO:0000313" key="2">
    <source>
        <dbReference type="EMBL" id="KHJ74780.1"/>
    </source>
</evidence>
<keyword evidence="3" id="KW-1185">Reference proteome</keyword>
<evidence type="ECO:0000256" key="1">
    <source>
        <dbReference type="SAM" id="Phobius"/>
    </source>
</evidence>
<accession>A0A0B1RUQ7</accession>